<keyword evidence="1" id="KW-0472">Membrane</keyword>
<feature type="transmembrane region" description="Helical" evidence="1">
    <location>
        <begin position="146"/>
        <end position="166"/>
    </location>
</feature>
<keyword evidence="1" id="KW-1133">Transmembrane helix</keyword>
<dbReference type="STRING" id="927083.DB32_006141"/>
<feature type="transmembrane region" description="Helical" evidence="1">
    <location>
        <begin position="52"/>
        <end position="71"/>
    </location>
</feature>
<proteinExistence type="predicted"/>
<protein>
    <submittedName>
        <fullName evidence="2">Uncharacterized protein</fullName>
    </submittedName>
</protein>
<name>A0A0F6W6Y3_9BACT</name>
<dbReference type="RefSeq" id="WP_053236084.1">
    <property type="nucleotide sequence ID" value="NZ_CP011125.1"/>
</dbReference>
<feature type="transmembrane region" description="Helical" evidence="1">
    <location>
        <begin position="117"/>
        <end position="134"/>
    </location>
</feature>
<keyword evidence="1" id="KW-0812">Transmembrane</keyword>
<gene>
    <name evidence="2" type="ORF">DB32_006141</name>
</gene>
<accession>A0A0F6W6Y3</accession>
<dbReference type="Proteomes" id="UP000034883">
    <property type="component" value="Chromosome"/>
</dbReference>
<feature type="transmembrane region" description="Helical" evidence="1">
    <location>
        <begin position="78"/>
        <end position="97"/>
    </location>
</feature>
<dbReference type="AlphaFoldDB" id="A0A0F6W6Y3"/>
<evidence type="ECO:0000313" key="2">
    <source>
        <dbReference type="EMBL" id="AKF08992.1"/>
    </source>
</evidence>
<feature type="transmembrane region" description="Helical" evidence="1">
    <location>
        <begin position="12"/>
        <end position="32"/>
    </location>
</feature>
<sequence length="168" mass="17870">MRPAEPARRSRTWISVLGGIAALVCALPALVLVWLEVDMARAHDHPVSHWDYVAQGLLAAAWGLGTALVLFRRSTSVRVLIAPGVCGIAVALIGIAINAQPLLAPVLIGQDREAADWIRVAMIPGFGGLGHLAAQSTRLRGALDRVFYALAFLLAVWIVVRVVVVATS</sequence>
<reference evidence="2 3" key="1">
    <citation type="submission" date="2015-03" db="EMBL/GenBank/DDBJ databases">
        <title>Genome assembly of Sandaracinus amylolyticus DSM 53668.</title>
        <authorList>
            <person name="Sharma G."/>
            <person name="Subramanian S."/>
        </authorList>
    </citation>
    <scope>NUCLEOTIDE SEQUENCE [LARGE SCALE GENOMIC DNA]</scope>
    <source>
        <strain evidence="2 3">DSM 53668</strain>
    </source>
</reference>
<dbReference type="EMBL" id="CP011125">
    <property type="protein sequence ID" value="AKF08992.1"/>
    <property type="molecule type" value="Genomic_DNA"/>
</dbReference>
<evidence type="ECO:0000256" key="1">
    <source>
        <dbReference type="SAM" id="Phobius"/>
    </source>
</evidence>
<evidence type="ECO:0000313" key="3">
    <source>
        <dbReference type="Proteomes" id="UP000034883"/>
    </source>
</evidence>
<organism evidence="2 3">
    <name type="scientific">Sandaracinus amylolyticus</name>
    <dbReference type="NCBI Taxonomy" id="927083"/>
    <lineage>
        <taxon>Bacteria</taxon>
        <taxon>Pseudomonadati</taxon>
        <taxon>Myxococcota</taxon>
        <taxon>Polyangia</taxon>
        <taxon>Polyangiales</taxon>
        <taxon>Sandaracinaceae</taxon>
        <taxon>Sandaracinus</taxon>
    </lineage>
</organism>
<keyword evidence="3" id="KW-1185">Reference proteome</keyword>
<dbReference type="KEGG" id="samy:DB32_006141"/>